<dbReference type="Pfam" id="PF14584">
    <property type="entry name" value="DUF4446"/>
    <property type="match status" value="1"/>
</dbReference>
<keyword evidence="1" id="KW-0812">Transmembrane</keyword>
<evidence type="ECO:0000313" key="2">
    <source>
        <dbReference type="EMBL" id="OGE64981.1"/>
    </source>
</evidence>
<accession>A0A1F5MHX4</accession>
<reference evidence="2 3" key="1">
    <citation type="journal article" date="2016" name="Nat. Commun.">
        <title>Thousands of microbial genomes shed light on interconnected biogeochemical processes in an aquifer system.</title>
        <authorList>
            <person name="Anantharaman K."/>
            <person name="Brown C.T."/>
            <person name="Hug L.A."/>
            <person name="Sharon I."/>
            <person name="Castelle C.J."/>
            <person name="Probst A.J."/>
            <person name="Thomas B.C."/>
            <person name="Singh A."/>
            <person name="Wilkins M.J."/>
            <person name="Karaoz U."/>
            <person name="Brodie E.L."/>
            <person name="Williams K.H."/>
            <person name="Hubbard S.S."/>
            <person name="Banfield J.F."/>
        </authorList>
    </citation>
    <scope>NUCLEOTIDE SEQUENCE [LARGE SCALE GENOMIC DNA]</scope>
</reference>
<keyword evidence="1" id="KW-1133">Transmembrane helix</keyword>
<sequence length="156" mass="17946">MYPDWAVFVLVEAVVVFWLIILTFLVWKQNKFLISLFPKSGSRDIRKKFEEIIEIIEGFKGELSDLKAQIEKIRNRGLQHIQKVELLRYNPYNDTGGDQSFTVCLLDSFGTGMVITSLHARSGTRVFGKEIVLGKSSKYQLSQEEELVIKKAMTKQ</sequence>
<dbReference type="EMBL" id="MFDT01000012">
    <property type="protein sequence ID" value="OGE64981.1"/>
    <property type="molecule type" value="Genomic_DNA"/>
</dbReference>
<organism evidence="2 3">
    <name type="scientific">Candidatus Daviesbacteria bacterium RIFCSPLOWO2_02_FULL_36_7</name>
    <dbReference type="NCBI Taxonomy" id="1797792"/>
    <lineage>
        <taxon>Bacteria</taxon>
        <taxon>Candidatus Daviesiibacteriota</taxon>
    </lineage>
</organism>
<proteinExistence type="predicted"/>
<feature type="transmembrane region" description="Helical" evidence="1">
    <location>
        <begin position="6"/>
        <end position="27"/>
    </location>
</feature>
<gene>
    <name evidence="2" type="ORF">A3I48_00995</name>
</gene>
<dbReference type="AlphaFoldDB" id="A0A1F5MHX4"/>
<keyword evidence="1" id="KW-0472">Membrane</keyword>
<evidence type="ECO:0000313" key="3">
    <source>
        <dbReference type="Proteomes" id="UP000178859"/>
    </source>
</evidence>
<comment type="caution">
    <text evidence="2">The sequence shown here is derived from an EMBL/GenBank/DDBJ whole genome shotgun (WGS) entry which is preliminary data.</text>
</comment>
<dbReference type="InterPro" id="IPR027981">
    <property type="entry name" value="DUF4446"/>
</dbReference>
<protein>
    <recommendedName>
        <fullName evidence="4">DUF4446 domain-containing protein</fullName>
    </recommendedName>
</protein>
<name>A0A1F5MHX4_9BACT</name>
<dbReference type="Proteomes" id="UP000178859">
    <property type="component" value="Unassembled WGS sequence"/>
</dbReference>
<evidence type="ECO:0008006" key="4">
    <source>
        <dbReference type="Google" id="ProtNLM"/>
    </source>
</evidence>
<evidence type="ECO:0000256" key="1">
    <source>
        <dbReference type="SAM" id="Phobius"/>
    </source>
</evidence>